<reference evidence="7 8" key="1">
    <citation type="submission" date="2024-07" db="EMBL/GenBank/DDBJ databases">
        <title>Section-level genome sequencing and comparative genomics of Aspergillus sections Usti and Cavernicolus.</title>
        <authorList>
            <consortium name="Lawrence Berkeley National Laboratory"/>
            <person name="Nybo J.L."/>
            <person name="Vesth T.C."/>
            <person name="Theobald S."/>
            <person name="Frisvad J.C."/>
            <person name="Larsen T.O."/>
            <person name="Kjaerboelling I."/>
            <person name="Rothschild-Mancinelli K."/>
            <person name="Lyhne E.K."/>
            <person name="Kogle M.E."/>
            <person name="Barry K."/>
            <person name="Clum A."/>
            <person name="Na H."/>
            <person name="Ledsgaard L."/>
            <person name="Lin J."/>
            <person name="Lipzen A."/>
            <person name="Kuo A."/>
            <person name="Riley R."/>
            <person name="Mondo S."/>
            <person name="LaButti K."/>
            <person name="Haridas S."/>
            <person name="Pangalinan J."/>
            <person name="Salamov A.A."/>
            <person name="Simmons B.A."/>
            <person name="Magnuson J.K."/>
            <person name="Chen J."/>
            <person name="Drula E."/>
            <person name="Henrissat B."/>
            <person name="Wiebenga A."/>
            <person name="Lubbers R.J."/>
            <person name="Gomes A.C."/>
            <person name="Macurrencykelacurrency M.R."/>
            <person name="Stajich J."/>
            <person name="Grigoriev I.V."/>
            <person name="Mortensen U.H."/>
            <person name="De vries R.P."/>
            <person name="Baker S.E."/>
            <person name="Andersen M.R."/>
        </authorList>
    </citation>
    <scope>NUCLEOTIDE SEQUENCE [LARGE SCALE GENOMIC DNA]</scope>
    <source>
        <strain evidence="7 8">CBS 756.74</strain>
    </source>
</reference>
<keyword evidence="5 6" id="KW-0326">Glycosidase</keyword>
<dbReference type="SUPFAM" id="SSF51445">
    <property type="entry name" value="(Trans)glycosidases"/>
    <property type="match status" value="1"/>
</dbReference>
<evidence type="ECO:0000256" key="5">
    <source>
        <dbReference type="ARBA" id="ARBA00023295"/>
    </source>
</evidence>
<comment type="catalytic activity">
    <reaction evidence="1 6">
        <text>Hydrolysis of terminal, non-reducing alpha-D-galactose residues in alpha-D-galactosides, including galactose oligosaccharides, galactomannans and galactolipids.</text>
        <dbReference type="EC" id="3.2.1.22"/>
    </reaction>
</comment>
<dbReference type="Gene3D" id="2.60.40.1180">
    <property type="entry name" value="Golgi alpha-mannosidase II"/>
    <property type="match status" value="1"/>
</dbReference>
<evidence type="ECO:0000256" key="6">
    <source>
        <dbReference type="RuleBase" id="RU361168"/>
    </source>
</evidence>
<evidence type="ECO:0000256" key="1">
    <source>
        <dbReference type="ARBA" id="ARBA00001255"/>
    </source>
</evidence>
<dbReference type="RefSeq" id="XP_070904059.1">
    <property type="nucleotide sequence ID" value="XM_071042616.1"/>
</dbReference>
<dbReference type="Proteomes" id="UP001610444">
    <property type="component" value="Unassembled WGS sequence"/>
</dbReference>
<dbReference type="EMBL" id="JBFXLR010000004">
    <property type="protein sequence ID" value="KAL2859095.1"/>
    <property type="molecule type" value="Genomic_DNA"/>
</dbReference>
<keyword evidence="6" id="KW-1015">Disulfide bond</keyword>
<gene>
    <name evidence="7" type="ORF">BJX68DRAFT_252783</name>
</gene>
<dbReference type="EC" id="3.2.1.22" evidence="3 6"/>
<dbReference type="InterPro" id="IPR017853">
    <property type="entry name" value="GH"/>
</dbReference>
<sequence>MSPLRQCSYCLFSVIQQAPSKQSRGGPLPLLGWSSWNAHECNIDAPKILAAANTTVDLGLRISDTIDDCWSVKTHQDPDTHRLILDPDNFPMALMVLPRRFIGWASLGYEKIDAVTFAEGGLTHDACGVPPALEDPYTSCLPDPVYSPSPFPNGTCPNLSHPAPKDYNWSTSPTATHYRTMLHALSGEWSHIAEIVNMNSFHMKEVGFWERPDPDMLEVGNGNLTLAENRAHFALRAIMKGPLLLGTDLSKLSQSHLSIISTPFLLSFHQDPEIGRPANPYKWGYHAEWTFDPAHPAEYSSGPSSTLSGTMVLVPNLESETRMRTVVWGEVPELRSRGGKGEREWDEEDQGDGGRMGFWVTDIWTGGGGVGVSEGWNEC</sequence>
<dbReference type="PANTHER" id="PTHR11452">
    <property type="entry name" value="ALPHA-GALACTOSIDASE/ALPHA-N-ACETYLGALACTOSAMINIDASE"/>
    <property type="match status" value="1"/>
</dbReference>
<keyword evidence="8" id="KW-1185">Reference proteome</keyword>
<keyword evidence="4 6" id="KW-0378">Hydrolase</keyword>
<evidence type="ECO:0000313" key="7">
    <source>
        <dbReference type="EMBL" id="KAL2859095.1"/>
    </source>
</evidence>
<dbReference type="InterPro" id="IPR002241">
    <property type="entry name" value="Glyco_hydro_27"/>
</dbReference>
<dbReference type="GO" id="GO:0016787">
    <property type="term" value="F:hydrolase activity"/>
    <property type="evidence" value="ECO:0007669"/>
    <property type="project" value="UniProtKB-KW"/>
</dbReference>
<protein>
    <recommendedName>
        <fullName evidence="3 6">Alpha-galactosidase</fullName>
        <ecNumber evidence="3 6">3.2.1.22</ecNumber>
    </recommendedName>
    <alternativeName>
        <fullName evidence="6">Melibiase</fullName>
    </alternativeName>
</protein>
<organism evidence="7 8">
    <name type="scientific">Aspergillus pseudodeflectus</name>
    <dbReference type="NCBI Taxonomy" id="176178"/>
    <lineage>
        <taxon>Eukaryota</taxon>
        <taxon>Fungi</taxon>
        <taxon>Dikarya</taxon>
        <taxon>Ascomycota</taxon>
        <taxon>Pezizomycotina</taxon>
        <taxon>Eurotiomycetes</taxon>
        <taxon>Eurotiomycetidae</taxon>
        <taxon>Eurotiales</taxon>
        <taxon>Aspergillaceae</taxon>
        <taxon>Aspergillus</taxon>
        <taxon>Aspergillus subgen. Nidulantes</taxon>
    </lineage>
</organism>
<evidence type="ECO:0000256" key="3">
    <source>
        <dbReference type="ARBA" id="ARBA00012755"/>
    </source>
</evidence>
<evidence type="ECO:0000313" key="8">
    <source>
        <dbReference type="Proteomes" id="UP001610444"/>
    </source>
</evidence>
<comment type="similarity">
    <text evidence="2 6">Belongs to the glycosyl hydrolase 27 family.</text>
</comment>
<accession>A0ABR4L3M2</accession>
<dbReference type="PRINTS" id="PR00740">
    <property type="entry name" value="GLHYDRLASE27"/>
</dbReference>
<dbReference type="GeneID" id="98157780"/>
<evidence type="ECO:0000256" key="4">
    <source>
        <dbReference type="ARBA" id="ARBA00022801"/>
    </source>
</evidence>
<dbReference type="InterPro" id="IPR013785">
    <property type="entry name" value="Aldolase_TIM"/>
</dbReference>
<name>A0ABR4L3M2_9EURO</name>
<dbReference type="Gene3D" id="3.20.20.70">
    <property type="entry name" value="Aldolase class I"/>
    <property type="match status" value="2"/>
</dbReference>
<dbReference type="InterPro" id="IPR013780">
    <property type="entry name" value="Glyco_hydro_b"/>
</dbReference>
<evidence type="ECO:0000256" key="2">
    <source>
        <dbReference type="ARBA" id="ARBA00009743"/>
    </source>
</evidence>
<dbReference type="Pfam" id="PF16499">
    <property type="entry name" value="Melibiase_2"/>
    <property type="match status" value="1"/>
</dbReference>
<comment type="caution">
    <text evidence="7">The sequence shown here is derived from an EMBL/GenBank/DDBJ whole genome shotgun (WGS) entry which is preliminary data.</text>
</comment>
<proteinExistence type="inferred from homology"/>
<dbReference type="SUPFAM" id="SSF51011">
    <property type="entry name" value="Glycosyl hydrolase domain"/>
    <property type="match status" value="1"/>
</dbReference>
<dbReference type="PANTHER" id="PTHR11452:SF61">
    <property type="entry name" value="ALPHA-GALACTOSIDASE B-RELATED"/>
    <property type="match status" value="1"/>
</dbReference>